<protein>
    <submittedName>
        <fullName evidence="2">Chemotaxis protein</fullName>
    </submittedName>
</protein>
<dbReference type="Gene3D" id="1.20.120.30">
    <property type="entry name" value="Aspartate receptor, ligand-binding domain"/>
    <property type="match status" value="1"/>
</dbReference>
<evidence type="ECO:0000313" key="5">
    <source>
        <dbReference type="Proteomes" id="UP000180280"/>
    </source>
</evidence>
<feature type="domain" description="Chemoreceptor zinc-binding" evidence="1">
    <location>
        <begin position="10"/>
        <end position="75"/>
    </location>
</feature>
<dbReference type="Pfam" id="PF13682">
    <property type="entry name" value="CZB"/>
    <property type="match status" value="1"/>
</dbReference>
<accession>A0A1S1WUA0</accession>
<dbReference type="Proteomes" id="UP000180280">
    <property type="component" value="Unassembled WGS sequence"/>
</dbReference>
<dbReference type="STRING" id="1903179.BI347_20235"/>
<evidence type="ECO:0000259" key="1">
    <source>
        <dbReference type="Pfam" id="PF13682"/>
    </source>
</evidence>
<dbReference type="InterPro" id="IPR025991">
    <property type="entry name" value="Chemoreceptor_zinc-bind_dom"/>
</dbReference>
<sequence>MDLEQALVRHTEWKNRFREAIFRQESMDADSIARDDCCELGKWLHGPGLSRFGNLSVFQTCLSRHAMFHLEAARIARMINQKQFQQAEAALEDSAYTVASSAVVVAITQLRQQTKG</sequence>
<keyword evidence="5" id="KW-1185">Reference proteome</keyword>
<gene>
    <name evidence="3" type="ORF">BI344_17870</name>
    <name evidence="2" type="ORF">BI347_20235</name>
</gene>
<dbReference type="EMBL" id="MKCT01000033">
    <property type="protein sequence ID" value="OHX19523.1"/>
    <property type="molecule type" value="Genomic_DNA"/>
</dbReference>
<proteinExistence type="predicted"/>
<dbReference type="EMBL" id="MKCS01000003">
    <property type="protein sequence ID" value="OHX10836.1"/>
    <property type="molecule type" value="Genomic_DNA"/>
</dbReference>
<organism evidence="2 4">
    <name type="scientific">Chromobacterium sphagni</name>
    <dbReference type="NCBI Taxonomy" id="1903179"/>
    <lineage>
        <taxon>Bacteria</taxon>
        <taxon>Pseudomonadati</taxon>
        <taxon>Pseudomonadota</taxon>
        <taxon>Betaproteobacteria</taxon>
        <taxon>Neisseriales</taxon>
        <taxon>Chromobacteriaceae</taxon>
        <taxon>Chromobacterium</taxon>
    </lineage>
</organism>
<reference evidence="4 5" key="1">
    <citation type="submission" date="2016-09" db="EMBL/GenBank/DDBJ databases">
        <title>Chromobacterium muskegensis sp. nov., an insecticidal bacterium isolated from Sphagnum bogs.</title>
        <authorList>
            <person name="Sparks M.E."/>
            <person name="Blackburn M.B."/>
            <person name="Gundersen-Rindal D.E."/>
            <person name="Mitchell A."/>
            <person name="Farrar R."/>
            <person name="Kuhar D."/>
        </authorList>
    </citation>
    <scope>NUCLEOTIDE SEQUENCE [LARGE SCALE GENOMIC DNA]</scope>
    <source>
        <strain evidence="3 5">14B-1</strain>
        <strain evidence="2 4">37-2</strain>
    </source>
</reference>
<dbReference type="RefSeq" id="WP_071113478.1">
    <property type="nucleotide sequence ID" value="NZ_MKCS01000003.1"/>
</dbReference>
<evidence type="ECO:0000313" key="2">
    <source>
        <dbReference type="EMBL" id="OHX10836.1"/>
    </source>
</evidence>
<dbReference type="Proteomes" id="UP000180088">
    <property type="component" value="Unassembled WGS sequence"/>
</dbReference>
<dbReference type="AlphaFoldDB" id="A0A1S1WUA0"/>
<evidence type="ECO:0000313" key="3">
    <source>
        <dbReference type="EMBL" id="OHX19523.1"/>
    </source>
</evidence>
<name>A0A1S1WUA0_9NEIS</name>
<evidence type="ECO:0000313" key="4">
    <source>
        <dbReference type="Proteomes" id="UP000180088"/>
    </source>
</evidence>
<comment type="caution">
    <text evidence="2">The sequence shown here is derived from an EMBL/GenBank/DDBJ whole genome shotgun (WGS) entry which is preliminary data.</text>
</comment>